<reference evidence="2" key="1">
    <citation type="submission" date="2013-08" db="EMBL/GenBank/DDBJ databases">
        <title>Oryza genome evolution.</title>
        <authorList>
            <person name="Wing R.A."/>
            <person name="Panaud O."/>
            <person name="Oliveira A.C."/>
        </authorList>
    </citation>
    <scope>NUCLEOTIDE SEQUENCE</scope>
</reference>
<dbReference type="HOGENOM" id="CLU_2174907_0_0_1"/>
<dbReference type="AlphaFoldDB" id="A0A0D9YBL4"/>
<reference evidence="2" key="2">
    <citation type="submission" date="2015-04" db="UniProtKB">
        <authorList>
            <consortium name="EnsemblPlants"/>
        </authorList>
    </citation>
    <scope>IDENTIFICATION</scope>
</reference>
<feature type="region of interest" description="Disordered" evidence="1">
    <location>
        <begin position="1"/>
        <end position="75"/>
    </location>
</feature>
<evidence type="ECO:0000256" key="1">
    <source>
        <dbReference type="SAM" id="MobiDB-lite"/>
    </source>
</evidence>
<reference evidence="2" key="3">
    <citation type="submission" date="2018-05" db="EMBL/GenBank/DDBJ databases">
        <title>OgluRS3 (Oryza glumaepatula Reference Sequence Version 3).</title>
        <authorList>
            <person name="Zhang J."/>
            <person name="Kudrna D."/>
            <person name="Lee S."/>
            <person name="Talag J."/>
            <person name="Welchert J."/>
            <person name="Wing R.A."/>
        </authorList>
    </citation>
    <scope>NUCLEOTIDE SEQUENCE [LARGE SCALE GENOMIC DNA]</scope>
</reference>
<dbReference type="Proteomes" id="UP000026961">
    <property type="component" value="Chromosome 1"/>
</dbReference>
<accession>A0A0D9YBL4</accession>
<feature type="compositionally biased region" description="Low complexity" evidence="1">
    <location>
        <begin position="16"/>
        <end position="26"/>
    </location>
</feature>
<proteinExistence type="predicted"/>
<organism evidence="2">
    <name type="scientific">Oryza glumipatula</name>
    <dbReference type="NCBI Taxonomy" id="40148"/>
    <lineage>
        <taxon>Eukaryota</taxon>
        <taxon>Viridiplantae</taxon>
        <taxon>Streptophyta</taxon>
        <taxon>Embryophyta</taxon>
        <taxon>Tracheophyta</taxon>
        <taxon>Spermatophyta</taxon>
        <taxon>Magnoliopsida</taxon>
        <taxon>Liliopsida</taxon>
        <taxon>Poales</taxon>
        <taxon>Poaceae</taxon>
        <taxon>BOP clade</taxon>
        <taxon>Oryzoideae</taxon>
        <taxon>Oryzeae</taxon>
        <taxon>Oryzinae</taxon>
        <taxon>Oryza</taxon>
    </lineage>
</organism>
<sequence>MGTSAPQVSAAVPHNSGAGPARSRGSSARRRVWEPQSHTSNMRERSACKLPAGPVRYRIPSPMGPPDIAPPPPELTGVCAAARTAAVGRWEAEVRKWRPEAARPAPGRVG</sequence>
<evidence type="ECO:0000313" key="2">
    <source>
        <dbReference type="EnsemblPlants" id="OGLUM01G26200.1"/>
    </source>
</evidence>
<dbReference type="EnsemblPlants" id="OGLUM01G26200.1">
    <property type="protein sequence ID" value="OGLUM01G26200.1"/>
    <property type="gene ID" value="OGLUM01G26200"/>
</dbReference>
<dbReference type="Gramene" id="OGLUM01G26200.1">
    <property type="protein sequence ID" value="OGLUM01G26200.1"/>
    <property type="gene ID" value="OGLUM01G26200"/>
</dbReference>
<keyword evidence="3" id="KW-1185">Reference proteome</keyword>
<name>A0A0D9YBL4_9ORYZ</name>
<evidence type="ECO:0000313" key="3">
    <source>
        <dbReference type="Proteomes" id="UP000026961"/>
    </source>
</evidence>
<feature type="compositionally biased region" description="Pro residues" evidence="1">
    <location>
        <begin position="62"/>
        <end position="74"/>
    </location>
</feature>
<protein>
    <submittedName>
        <fullName evidence="2">Uncharacterized protein</fullName>
    </submittedName>
</protein>